<dbReference type="Proteomes" id="UP000239494">
    <property type="component" value="Unassembled WGS sequence"/>
</dbReference>
<dbReference type="SUPFAM" id="SSF52317">
    <property type="entry name" value="Class I glutamine amidotransferase-like"/>
    <property type="match status" value="1"/>
</dbReference>
<protein>
    <recommendedName>
        <fullName evidence="3">DJ-1/PfpI family protein</fullName>
    </recommendedName>
</protein>
<sequence length="83" mass="8876">MGGPQQPPGTLGRSRAELGCPLQRGGVLKDARVVDDGDVVTAGAVTSGIDLALHLVRRELGADLAVRVENLVEYERRGTVWQR</sequence>
<keyword evidence="2" id="KW-1185">Reference proteome</keyword>
<organism evidence="1 2">
    <name type="scientific">Umezawaea tangerina</name>
    <dbReference type="NCBI Taxonomy" id="84725"/>
    <lineage>
        <taxon>Bacteria</taxon>
        <taxon>Bacillati</taxon>
        <taxon>Actinomycetota</taxon>
        <taxon>Actinomycetes</taxon>
        <taxon>Pseudonocardiales</taxon>
        <taxon>Pseudonocardiaceae</taxon>
        <taxon>Umezawaea</taxon>
    </lineage>
</organism>
<dbReference type="InterPro" id="IPR029062">
    <property type="entry name" value="Class_I_gatase-like"/>
</dbReference>
<proteinExistence type="predicted"/>
<evidence type="ECO:0000313" key="1">
    <source>
        <dbReference type="EMBL" id="PRY41679.1"/>
    </source>
</evidence>
<evidence type="ECO:0008006" key="3">
    <source>
        <dbReference type="Google" id="ProtNLM"/>
    </source>
</evidence>
<evidence type="ECO:0000313" key="2">
    <source>
        <dbReference type="Proteomes" id="UP000239494"/>
    </source>
</evidence>
<dbReference type="Gene3D" id="3.40.50.880">
    <property type="match status" value="1"/>
</dbReference>
<accession>A0A2T0T7M4</accession>
<name>A0A2T0T7M4_9PSEU</name>
<gene>
    <name evidence="1" type="ORF">CLV43_105437</name>
</gene>
<dbReference type="PANTHER" id="PTHR43130">
    <property type="entry name" value="ARAC-FAMILY TRANSCRIPTIONAL REGULATOR"/>
    <property type="match status" value="1"/>
</dbReference>
<reference evidence="1 2" key="1">
    <citation type="submission" date="2018-03" db="EMBL/GenBank/DDBJ databases">
        <title>Genomic Encyclopedia of Archaeal and Bacterial Type Strains, Phase II (KMG-II): from individual species to whole genera.</title>
        <authorList>
            <person name="Goeker M."/>
        </authorList>
    </citation>
    <scope>NUCLEOTIDE SEQUENCE [LARGE SCALE GENOMIC DNA]</scope>
    <source>
        <strain evidence="1 2">DSM 44720</strain>
    </source>
</reference>
<comment type="caution">
    <text evidence="1">The sequence shown here is derived from an EMBL/GenBank/DDBJ whole genome shotgun (WGS) entry which is preliminary data.</text>
</comment>
<dbReference type="PANTHER" id="PTHR43130:SF3">
    <property type="entry name" value="HTH-TYPE TRANSCRIPTIONAL REGULATOR RV1931C"/>
    <property type="match status" value="1"/>
</dbReference>
<dbReference type="EMBL" id="PVTF01000005">
    <property type="protein sequence ID" value="PRY41679.1"/>
    <property type="molecule type" value="Genomic_DNA"/>
</dbReference>
<dbReference type="AlphaFoldDB" id="A0A2T0T7M4"/>
<dbReference type="InterPro" id="IPR052158">
    <property type="entry name" value="INH-QAR"/>
</dbReference>